<gene>
    <name evidence="14" type="ORF">EV690_0402</name>
</gene>
<dbReference type="OrthoDB" id="9812956at2"/>
<keyword evidence="7 13" id="KW-0812">Transmembrane</keyword>
<feature type="transmembrane region" description="Helical" evidence="13">
    <location>
        <begin position="98"/>
        <end position="122"/>
    </location>
</feature>
<keyword evidence="4 13" id="KW-0813">Transport</keyword>
<accession>A0A4R1KDP3</accession>
<dbReference type="GO" id="GO:0010045">
    <property type="term" value="P:response to nickel cation"/>
    <property type="evidence" value="ECO:0007669"/>
    <property type="project" value="TreeGrafter"/>
</dbReference>
<keyword evidence="8 13" id="KW-1133">Transmembrane helix</keyword>
<feature type="transmembrane region" description="Helical" evidence="13">
    <location>
        <begin position="216"/>
        <end position="237"/>
    </location>
</feature>
<feature type="transmembrane region" description="Helical" evidence="13">
    <location>
        <begin position="243"/>
        <end position="268"/>
    </location>
</feature>
<comment type="function">
    <text evidence="1">Efflux system for nickel and cobalt.</text>
</comment>
<feature type="transmembrane region" description="Helical" evidence="13">
    <location>
        <begin position="58"/>
        <end position="77"/>
    </location>
</feature>
<evidence type="ECO:0000256" key="2">
    <source>
        <dbReference type="ARBA" id="ARBA00004651"/>
    </source>
</evidence>
<dbReference type="PROSITE" id="PS51257">
    <property type="entry name" value="PROKAR_LIPOPROTEIN"/>
    <property type="match status" value="1"/>
</dbReference>
<evidence type="ECO:0000313" key="14">
    <source>
        <dbReference type="EMBL" id="TCK62736.1"/>
    </source>
</evidence>
<keyword evidence="11 13" id="KW-0472">Membrane</keyword>
<comment type="subcellular location">
    <subcellularLocation>
        <location evidence="2 13">Cell membrane</location>
        <topology evidence="2 13">Multi-pass membrane protein</topology>
    </subcellularLocation>
</comment>
<protein>
    <recommendedName>
        <fullName evidence="13">Nickel/cobalt efflux system</fullName>
    </recommendedName>
</protein>
<keyword evidence="6" id="KW-0533">Nickel</keyword>
<keyword evidence="10" id="KW-0921">Nickel transport</keyword>
<evidence type="ECO:0000256" key="7">
    <source>
        <dbReference type="ARBA" id="ARBA00022692"/>
    </source>
</evidence>
<evidence type="ECO:0000256" key="8">
    <source>
        <dbReference type="ARBA" id="ARBA00022989"/>
    </source>
</evidence>
<keyword evidence="5" id="KW-1003">Cell membrane</keyword>
<feature type="transmembrane region" description="Helical" evidence="13">
    <location>
        <begin position="7"/>
        <end position="25"/>
    </location>
</feature>
<reference evidence="14 15" key="1">
    <citation type="submission" date="2019-03" db="EMBL/GenBank/DDBJ databases">
        <title>Genomic Encyclopedia of Type Strains, Phase IV (KMG-IV): sequencing the most valuable type-strain genomes for metagenomic binning, comparative biology and taxonomic classification.</title>
        <authorList>
            <person name="Goeker M."/>
        </authorList>
    </citation>
    <scope>NUCLEOTIDE SEQUENCE [LARGE SCALE GENOMIC DNA]</scope>
    <source>
        <strain evidence="14 15">DSM 18577</strain>
    </source>
</reference>
<dbReference type="GO" id="GO:0046583">
    <property type="term" value="F:monoatomic cation efflux transmembrane transporter activity"/>
    <property type="evidence" value="ECO:0007669"/>
    <property type="project" value="TreeGrafter"/>
</dbReference>
<dbReference type="InterPro" id="IPR011541">
    <property type="entry name" value="Ni/Co_transpt_high_affinity"/>
</dbReference>
<evidence type="ECO:0000256" key="10">
    <source>
        <dbReference type="ARBA" id="ARBA00023112"/>
    </source>
</evidence>
<evidence type="ECO:0000256" key="3">
    <source>
        <dbReference type="ARBA" id="ARBA00022426"/>
    </source>
</evidence>
<dbReference type="Proteomes" id="UP000295565">
    <property type="component" value="Unassembled WGS sequence"/>
</dbReference>
<evidence type="ECO:0000313" key="15">
    <source>
        <dbReference type="Proteomes" id="UP000295565"/>
    </source>
</evidence>
<feature type="transmembrane region" description="Helical" evidence="13">
    <location>
        <begin position="288"/>
        <end position="311"/>
    </location>
</feature>
<evidence type="ECO:0000256" key="12">
    <source>
        <dbReference type="ARBA" id="ARBA00023285"/>
    </source>
</evidence>
<dbReference type="PANTHER" id="PTHR40659:SF1">
    <property type="entry name" value="NICKEL_COBALT EFFLUX SYSTEM RCNA"/>
    <property type="match status" value="1"/>
</dbReference>
<evidence type="ECO:0000256" key="13">
    <source>
        <dbReference type="RuleBase" id="RU362101"/>
    </source>
</evidence>
<evidence type="ECO:0000256" key="9">
    <source>
        <dbReference type="ARBA" id="ARBA00023065"/>
    </source>
</evidence>
<name>A0A4R1KDP3_9GAMM</name>
<dbReference type="AlphaFoldDB" id="A0A4R1KDP3"/>
<sequence>MKVISSRLTACVLVILLIGACWHFWPIILLQSMQMQQLIYSHFDNLLIALSEHQWQNAWMLMALSLIYGVFHAVGPGHGKVVMASYLSTHRQKLKTSICLTMAAAMMQALVAIALVTVLRFVLTQTAHQVNNNAMNIIHMNSLLVIALGIWLAFSALKKCFPKKPKIHYQQFSYPANHVSSAVLRSVQNHPPQCGCGHHHSVSAEQLADAHNWRDYLALIISIGARPCSGALLVLTVSALMGVYWIGVISAIVMALGTGSTTSALAFITVTARGLMIRVYGNKEVSPYLLALPAAFGALLLIILGVTLYQMPPLAGMPGFLTH</sequence>
<comment type="caution">
    <text evidence="14">The sequence shown here is derived from an EMBL/GenBank/DDBJ whole genome shotgun (WGS) entry which is preliminary data.</text>
</comment>
<dbReference type="Pfam" id="PF03824">
    <property type="entry name" value="NicO"/>
    <property type="match status" value="1"/>
</dbReference>
<evidence type="ECO:0000256" key="11">
    <source>
        <dbReference type="ARBA" id="ARBA00023136"/>
    </source>
</evidence>
<feature type="transmembrane region" description="Helical" evidence="13">
    <location>
        <begin position="134"/>
        <end position="157"/>
    </location>
</feature>
<dbReference type="PANTHER" id="PTHR40659">
    <property type="entry name" value="NICKEL/COBALT EFFLUX SYSTEM RCNA"/>
    <property type="match status" value="1"/>
</dbReference>
<dbReference type="GO" id="GO:0005886">
    <property type="term" value="C:plasma membrane"/>
    <property type="evidence" value="ECO:0007669"/>
    <property type="project" value="UniProtKB-SubCell"/>
</dbReference>
<keyword evidence="3" id="KW-0171">Cobalt transport</keyword>
<comment type="similarity">
    <text evidence="13">Belongs to the NiCoT transporter (TC 2.A.52) family.</text>
</comment>
<dbReference type="EMBL" id="SMGD01000004">
    <property type="protein sequence ID" value="TCK62736.1"/>
    <property type="molecule type" value="Genomic_DNA"/>
</dbReference>
<dbReference type="InterPro" id="IPR051224">
    <property type="entry name" value="NiCoT_RcnA"/>
</dbReference>
<evidence type="ECO:0000256" key="5">
    <source>
        <dbReference type="ARBA" id="ARBA00022475"/>
    </source>
</evidence>
<keyword evidence="15" id="KW-1185">Reference proteome</keyword>
<proteinExistence type="inferred from homology"/>
<evidence type="ECO:0000256" key="6">
    <source>
        <dbReference type="ARBA" id="ARBA00022596"/>
    </source>
</evidence>
<evidence type="ECO:0000256" key="4">
    <source>
        <dbReference type="ARBA" id="ARBA00022448"/>
    </source>
</evidence>
<keyword evidence="12" id="KW-0170">Cobalt</keyword>
<keyword evidence="9" id="KW-0406">Ion transport</keyword>
<dbReference type="GO" id="GO:0015099">
    <property type="term" value="F:nickel cation transmembrane transporter activity"/>
    <property type="evidence" value="ECO:0007669"/>
    <property type="project" value="UniProtKB-UniRule"/>
</dbReference>
<organism evidence="14 15">
    <name type="scientific">Celerinatantimonas diazotrophica</name>
    <dbReference type="NCBI Taxonomy" id="412034"/>
    <lineage>
        <taxon>Bacteria</taxon>
        <taxon>Pseudomonadati</taxon>
        <taxon>Pseudomonadota</taxon>
        <taxon>Gammaproteobacteria</taxon>
        <taxon>Celerinatantimonadaceae</taxon>
        <taxon>Celerinatantimonas</taxon>
    </lineage>
</organism>
<dbReference type="RefSeq" id="WP_131911274.1">
    <property type="nucleotide sequence ID" value="NZ_OU594967.1"/>
</dbReference>
<evidence type="ECO:0000256" key="1">
    <source>
        <dbReference type="ARBA" id="ARBA00002510"/>
    </source>
</evidence>
<dbReference type="GO" id="GO:0032025">
    <property type="term" value="P:response to cobalt ion"/>
    <property type="evidence" value="ECO:0007669"/>
    <property type="project" value="TreeGrafter"/>
</dbReference>
<dbReference type="GO" id="GO:0006824">
    <property type="term" value="P:cobalt ion transport"/>
    <property type="evidence" value="ECO:0007669"/>
    <property type="project" value="UniProtKB-KW"/>
</dbReference>